<sequence length="177" mass="20362">MNPAAEKPTVFTLSTLVKDYARYNQWAHETLISFLRTKPADLLEQTVPSSYPSIKLTLLHIWDTERFWLSVLQQKPAPKSYIWEGFDGTLEDILQGIVASSTEVREYIEGLSDEEITDVVEFNSPWANGIRSRAEFLHHTMTHSVYHRGQVITIGRNLGFTDAPMTDYNFYLTVRGY</sequence>
<feature type="binding site" evidence="3">
    <location>
        <position position="143"/>
    </location>
    <ligand>
        <name>a divalent metal cation</name>
        <dbReference type="ChEBI" id="CHEBI:60240"/>
    </ligand>
</feature>
<dbReference type="EMBL" id="JAHESC010000006">
    <property type="protein sequence ID" value="MBT1686077.1"/>
    <property type="molecule type" value="Genomic_DNA"/>
</dbReference>
<evidence type="ECO:0000313" key="4">
    <source>
        <dbReference type="EMBL" id="MBT1686077.1"/>
    </source>
</evidence>
<dbReference type="Proteomes" id="UP001319180">
    <property type="component" value="Unassembled WGS sequence"/>
</dbReference>
<reference evidence="4 5" key="1">
    <citation type="submission" date="2021-05" db="EMBL/GenBank/DDBJ databases">
        <title>A Polyphasic approach of four new species of the genus Ohtaekwangia: Ohtaekwangia histidinii sp. nov., Ohtaekwangia cretensis sp. nov., Ohtaekwangia indiensis sp. nov., Ohtaekwangia reichenbachii sp. nov. from diverse environment.</title>
        <authorList>
            <person name="Octaviana S."/>
        </authorList>
    </citation>
    <scope>NUCLEOTIDE SEQUENCE [LARGE SCALE GENOMIC DNA]</scope>
    <source>
        <strain evidence="4 5">PWU37</strain>
    </source>
</reference>
<dbReference type="AlphaFoldDB" id="A0AAP2GCE6"/>
<name>A0AAP2GCE6_9BACT</name>
<protein>
    <submittedName>
        <fullName evidence="4">DinB family protein</fullName>
    </submittedName>
</protein>
<evidence type="ECO:0000256" key="3">
    <source>
        <dbReference type="PIRSR" id="PIRSR607837-1"/>
    </source>
</evidence>
<proteinExistence type="inferred from homology"/>
<comment type="caution">
    <text evidence="4">The sequence shown here is derived from an EMBL/GenBank/DDBJ whole genome shotgun (WGS) entry which is preliminary data.</text>
</comment>
<feature type="binding site" evidence="3">
    <location>
        <position position="147"/>
    </location>
    <ligand>
        <name>a divalent metal cation</name>
        <dbReference type="ChEBI" id="CHEBI:60240"/>
    </ligand>
</feature>
<gene>
    <name evidence="4" type="ORF">KK078_05890</name>
</gene>
<accession>A0AAP2GCE6</accession>
<dbReference type="PANTHER" id="PTHR37302:SF3">
    <property type="entry name" value="DAMAGE-INDUCIBLE PROTEIN DINB"/>
    <property type="match status" value="1"/>
</dbReference>
<dbReference type="SUPFAM" id="SSF109854">
    <property type="entry name" value="DinB/YfiT-like putative metalloenzymes"/>
    <property type="match status" value="1"/>
</dbReference>
<dbReference type="Pfam" id="PF05163">
    <property type="entry name" value="DinB"/>
    <property type="match status" value="1"/>
</dbReference>
<dbReference type="GO" id="GO:0046872">
    <property type="term" value="F:metal ion binding"/>
    <property type="evidence" value="ECO:0007669"/>
    <property type="project" value="UniProtKB-KW"/>
</dbReference>
<dbReference type="InterPro" id="IPR007837">
    <property type="entry name" value="DinB"/>
</dbReference>
<evidence type="ECO:0000256" key="2">
    <source>
        <dbReference type="ARBA" id="ARBA00022723"/>
    </source>
</evidence>
<dbReference type="PANTHER" id="PTHR37302">
    <property type="entry name" value="SLR1116 PROTEIN"/>
    <property type="match status" value="1"/>
</dbReference>
<evidence type="ECO:0000313" key="5">
    <source>
        <dbReference type="Proteomes" id="UP001319180"/>
    </source>
</evidence>
<comment type="similarity">
    <text evidence="1">Belongs to the DinB family.</text>
</comment>
<keyword evidence="5" id="KW-1185">Reference proteome</keyword>
<organism evidence="4 5">
    <name type="scientific">Dawidia soli</name>
    <dbReference type="NCBI Taxonomy" id="2782352"/>
    <lineage>
        <taxon>Bacteria</taxon>
        <taxon>Pseudomonadati</taxon>
        <taxon>Bacteroidota</taxon>
        <taxon>Cytophagia</taxon>
        <taxon>Cytophagales</taxon>
        <taxon>Chryseotaleaceae</taxon>
        <taxon>Dawidia</taxon>
    </lineage>
</organism>
<dbReference type="Gene3D" id="1.20.120.450">
    <property type="entry name" value="dinb family like domain"/>
    <property type="match status" value="1"/>
</dbReference>
<keyword evidence="2 3" id="KW-0479">Metal-binding</keyword>
<evidence type="ECO:0000256" key="1">
    <source>
        <dbReference type="ARBA" id="ARBA00008635"/>
    </source>
</evidence>
<dbReference type="RefSeq" id="WP_254089318.1">
    <property type="nucleotide sequence ID" value="NZ_JAHESC010000006.1"/>
</dbReference>
<feature type="binding site" evidence="3">
    <location>
        <position position="60"/>
    </location>
    <ligand>
        <name>a divalent metal cation</name>
        <dbReference type="ChEBI" id="CHEBI:60240"/>
    </ligand>
</feature>
<dbReference type="InterPro" id="IPR034660">
    <property type="entry name" value="DinB/YfiT-like"/>
</dbReference>